<comment type="caution">
    <text evidence="10">The sequence shown here is derived from an EMBL/GenBank/DDBJ whole genome shotgun (WGS) entry which is preliminary data.</text>
</comment>
<keyword evidence="5 7" id="KW-0472">Membrane</keyword>
<evidence type="ECO:0000256" key="6">
    <source>
        <dbReference type="ARBA" id="ARBA00023237"/>
    </source>
</evidence>
<evidence type="ECO:0000313" key="11">
    <source>
        <dbReference type="Proteomes" id="UP000240912"/>
    </source>
</evidence>
<keyword evidence="11" id="KW-1185">Reference proteome</keyword>
<dbReference type="Gene3D" id="2.40.170.20">
    <property type="entry name" value="TonB-dependent receptor, beta-barrel domain"/>
    <property type="match status" value="1"/>
</dbReference>
<evidence type="ECO:0000256" key="3">
    <source>
        <dbReference type="ARBA" id="ARBA00022452"/>
    </source>
</evidence>
<dbReference type="PROSITE" id="PS52016">
    <property type="entry name" value="TONB_DEPENDENT_REC_3"/>
    <property type="match status" value="1"/>
</dbReference>
<dbReference type="NCBIfam" id="TIGR04056">
    <property type="entry name" value="OMP_RagA_SusC"/>
    <property type="match status" value="1"/>
</dbReference>
<evidence type="ECO:0000256" key="5">
    <source>
        <dbReference type="ARBA" id="ARBA00023136"/>
    </source>
</evidence>
<evidence type="ECO:0000256" key="1">
    <source>
        <dbReference type="ARBA" id="ARBA00004571"/>
    </source>
</evidence>
<dbReference type="InterPro" id="IPR023996">
    <property type="entry name" value="TonB-dep_OMP_SusC/RagA"/>
</dbReference>
<keyword evidence="8" id="KW-0732">Signal</keyword>
<feature type="domain" description="TonB-dependent receptor plug" evidence="9">
    <location>
        <begin position="110"/>
        <end position="210"/>
    </location>
</feature>
<evidence type="ECO:0000256" key="8">
    <source>
        <dbReference type="SAM" id="SignalP"/>
    </source>
</evidence>
<protein>
    <submittedName>
        <fullName evidence="10">SusC/RagA family TonB-linked outer membrane protein</fullName>
    </submittedName>
</protein>
<dbReference type="SUPFAM" id="SSF56935">
    <property type="entry name" value="Porins"/>
    <property type="match status" value="1"/>
</dbReference>
<evidence type="ECO:0000259" key="9">
    <source>
        <dbReference type="Pfam" id="PF07715"/>
    </source>
</evidence>
<dbReference type="InterPro" id="IPR023997">
    <property type="entry name" value="TonB-dep_OMP_SusC/RagA_CS"/>
</dbReference>
<evidence type="ECO:0000256" key="2">
    <source>
        <dbReference type="ARBA" id="ARBA00022448"/>
    </source>
</evidence>
<dbReference type="InterPro" id="IPR036942">
    <property type="entry name" value="Beta-barrel_TonB_sf"/>
</dbReference>
<name>A0A2T3HRE8_9SPHI</name>
<dbReference type="InterPro" id="IPR039426">
    <property type="entry name" value="TonB-dep_rcpt-like"/>
</dbReference>
<feature type="signal peptide" evidence="8">
    <location>
        <begin position="1"/>
        <end position="17"/>
    </location>
</feature>
<organism evidence="10 11">
    <name type="scientific">Pedobacter yulinensis</name>
    <dbReference type="NCBI Taxonomy" id="2126353"/>
    <lineage>
        <taxon>Bacteria</taxon>
        <taxon>Pseudomonadati</taxon>
        <taxon>Bacteroidota</taxon>
        <taxon>Sphingobacteriia</taxon>
        <taxon>Sphingobacteriales</taxon>
        <taxon>Sphingobacteriaceae</taxon>
        <taxon>Pedobacter</taxon>
    </lineage>
</organism>
<dbReference type="AlphaFoldDB" id="A0A2T3HRE8"/>
<evidence type="ECO:0000313" key="10">
    <source>
        <dbReference type="EMBL" id="PST84973.1"/>
    </source>
</evidence>
<comment type="similarity">
    <text evidence="7">Belongs to the TonB-dependent receptor family.</text>
</comment>
<dbReference type="NCBIfam" id="TIGR04057">
    <property type="entry name" value="SusC_RagA_signa"/>
    <property type="match status" value="1"/>
</dbReference>
<reference evidence="10 11" key="1">
    <citation type="submission" date="2018-03" db="EMBL/GenBank/DDBJ databases">
        <authorList>
            <person name="Keele B.F."/>
        </authorList>
    </citation>
    <scope>NUCLEOTIDE SEQUENCE [LARGE SCALE GENOMIC DNA]</scope>
    <source>
        <strain evidence="10 11">YL28-9</strain>
    </source>
</reference>
<dbReference type="EMBL" id="PYLS01000001">
    <property type="protein sequence ID" value="PST84973.1"/>
    <property type="molecule type" value="Genomic_DNA"/>
</dbReference>
<dbReference type="Pfam" id="PF07715">
    <property type="entry name" value="Plug"/>
    <property type="match status" value="1"/>
</dbReference>
<dbReference type="RefSeq" id="WP_107213252.1">
    <property type="nucleotide sequence ID" value="NZ_KZ686268.1"/>
</dbReference>
<dbReference type="Proteomes" id="UP000240912">
    <property type="component" value="Unassembled WGS sequence"/>
</dbReference>
<dbReference type="Gene3D" id="2.170.130.10">
    <property type="entry name" value="TonB-dependent receptor, plug domain"/>
    <property type="match status" value="1"/>
</dbReference>
<sequence>MRTLLIFLMLWSSVAMAQSRRLYVLDSLTNRPIAGAVVRIQGQTLHTDSAGAAALFSFTGQAGITHISYHPLQVFIAKSESMTVRLMPVAHTLEEVPVYTGYQQTQRGRVTGSAVSVDRELLNRRVSPDLLSRLEDVTSGLAFNRRTTSSPFNVRGQSTLFGNARPLIVIDHFPYEGSLDNINPNDIETVTVLRDAAAASIWGARAGNGVIVITTRKGHADGKLNVSLNTNVTTADKPDLFYQSRMTVNDYIETEKVLFARGFYRNAETSPNQMALSPVVELLIAARDGRMSSADAMVAIDGLKAFDLRAEQDRWMNRRTFNTQTSLSLSGSQGRQQYFISGGFDGTQASLKGNSNKRYTFSGNHTYSFPSDKLRIETGVFYSQIRAGAAAVGLANLQPYSRLADDQGNPLAVTNVLRRSFEENSRLKGLEDWRFLPLQELADAASMRNTVDYRINLGAVYKLLPGLQAEVRYSYGQTFDELSELRNASSYFARNLVNTYSTINSDGSITRAIPKGGIRDLTRTKTTSGNIRGQLNYSRTFASNHVLDVLAGAEAKELIVMGSRNRMYGYREDLGTGGVVNYTGNYKSFINPASTLSVPYVDFESNKTDRYLSYYSLANYAFKNRYFFSVSARLDQSNLVGVKTNQKGVPLYSFGASWRLSSEKFYDLNALPHLQLRASYGYNGNISKTYSGLITLSTNNGADSPTKLPYSTIENPPNPGLRWERVRVINAGLEFATAARRLSGNIEIYFKKNTDLLGVAPFPPTSGISIFKGNVGTSKNYGMDVSLTSQNLTGAFQWNSTLLFSLSRDKVLDYISNFTVGSGSMSPRKGFSLYALGAHRWAGLNPETGDPLGFLNGEVSQNYNQIISKATAENTVYFGSGLPTVFGAFRNDFSYRRLSLSVNISYRLGYFYHRESVIYGNNMGLGTHGDFASRWQRPGDERYTQIPSAPPANVSGRDEFYRYSEALVEKGDHIRLQDVQLRYQLDRSVASWLPVGALRIYGYMNNLGVLWVANKQGVDPDYRTGPPPRSIAFGIQADF</sequence>
<gene>
    <name evidence="10" type="ORF">C7T94_02305</name>
</gene>
<dbReference type="InterPro" id="IPR037066">
    <property type="entry name" value="Plug_dom_sf"/>
</dbReference>
<keyword evidence="4 7" id="KW-0812">Transmembrane</keyword>
<evidence type="ECO:0000256" key="7">
    <source>
        <dbReference type="PROSITE-ProRule" id="PRU01360"/>
    </source>
</evidence>
<keyword evidence="6 7" id="KW-0998">Cell outer membrane</keyword>
<evidence type="ECO:0000256" key="4">
    <source>
        <dbReference type="ARBA" id="ARBA00022692"/>
    </source>
</evidence>
<dbReference type="OrthoDB" id="9768177at2"/>
<proteinExistence type="inferred from homology"/>
<accession>A0A2T3HRE8</accession>
<comment type="subcellular location">
    <subcellularLocation>
        <location evidence="1 7">Cell outer membrane</location>
        <topology evidence="1 7">Multi-pass membrane protein</topology>
    </subcellularLocation>
</comment>
<keyword evidence="2 7" id="KW-0813">Transport</keyword>
<feature type="chain" id="PRO_5015560655" evidence="8">
    <location>
        <begin position="18"/>
        <end position="1039"/>
    </location>
</feature>
<dbReference type="InterPro" id="IPR012910">
    <property type="entry name" value="Plug_dom"/>
</dbReference>
<keyword evidence="3 7" id="KW-1134">Transmembrane beta strand</keyword>
<dbReference type="GO" id="GO:0009279">
    <property type="term" value="C:cell outer membrane"/>
    <property type="evidence" value="ECO:0007669"/>
    <property type="project" value="UniProtKB-SubCell"/>
</dbReference>